<dbReference type="AlphaFoldDB" id="A0A2V5HZ73"/>
<feature type="compositionally biased region" description="Pro residues" evidence="1">
    <location>
        <begin position="730"/>
        <end position="746"/>
    </location>
</feature>
<feature type="region of interest" description="Disordered" evidence="1">
    <location>
        <begin position="722"/>
        <end position="751"/>
    </location>
</feature>
<protein>
    <recommendedName>
        <fullName evidence="2">DUF1996 domain-containing protein</fullName>
    </recommendedName>
</protein>
<dbReference type="Proteomes" id="UP000248817">
    <property type="component" value="Unassembled WGS sequence"/>
</dbReference>
<feature type="compositionally biased region" description="Low complexity" evidence="1">
    <location>
        <begin position="887"/>
        <end position="901"/>
    </location>
</feature>
<reference evidence="3 4" key="1">
    <citation type="submission" date="2018-02" db="EMBL/GenBank/DDBJ databases">
        <title>The genomes of Aspergillus section Nigri reveals drivers in fungal speciation.</title>
        <authorList>
            <consortium name="DOE Joint Genome Institute"/>
            <person name="Vesth T.C."/>
            <person name="Nybo J."/>
            <person name="Theobald S."/>
            <person name="Brandl J."/>
            <person name="Frisvad J.C."/>
            <person name="Nielsen K.F."/>
            <person name="Lyhne E.K."/>
            <person name="Kogle M.E."/>
            <person name="Kuo A."/>
            <person name="Riley R."/>
            <person name="Clum A."/>
            <person name="Nolan M."/>
            <person name="Lipzen A."/>
            <person name="Salamov A."/>
            <person name="Henrissat B."/>
            <person name="Wiebenga A."/>
            <person name="De vries R.P."/>
            <person name="Grigoriev I.V."/>
            <person name="Mortensen U.H."/>
            <person name="Andersen M.R."/>
            <person name="Baker S.E."/>
        </authorList>
    </citation>
    <scope>NUCLEOTIDE SEQUENCE [LARGE SCALE GENOMIC DNA]</scope>
    <source>
        <strain evidence="3 4">CBS 114.80</strain>
    </source>
</reference>
<evidence type="ECO:0000256" key="1">
    <source>
        <dbReference type="SAM" id="MobiDB-lite"/>
    </source>
</evidence>
<dbReference type="PANTHER" id="PTHR43662:SF7">
    <property type="entry name" value="DUF1996 DOMAIN-CONTAINING PROTEIN"/>
    <property type="match status" value="1"/>
</dbReference>
<dbReference type="InterPro" id="IPR018535">
    <property type="entry name" value="DUF1996"/>
</dbReference>
<dbReference type="EMBL" id="KZ825526">
    <property type="protein sequence ID" value="PYI29778.1"/>
    <property type="molecule type" value="Genomic_DNA"/>
</dbReference>
<name>A0A2V5HZ73_9EURO</name>
<dbReference type="PANTHER" id="PTHR43662">
    <property type="match status" value="1"/>
</dbReference>
<feature type="region of interest" description="Disordered" evidence="1">
    <location>
        <begin position="658"/>
        <end position="686"/>
    </location>
</feature>
<gene>
    <name evidence="3" type="ORF">BP00DRAFT_458366</name>
</gene>
<feature type="compositionally biased region" description="Low complexity" evidence="1">
    <location>
        <begin position="658"/>
        <end position="676"/>
    </location>
</feature>
<feature type="domain" description="DUF1996" evidence="2">
    <location>
        <begin position="41"/>
        <end position="286"/>
    </location>
</feature>
<proteinExistence type="predicted"/>
<feature type="compositionally biased region" description="Pro residues" evidence="1">
    <location>
        <begin position="422"/>
        <end position="433"/>
    </location>
</feature>
<feature type="region of interest" description="Disordered" evidence="1">
    <location>
        <begin position="410"/>
        <end position="435"/>
    </location>
</feature>
<organism evidence="3 4">
    <name type="scientific">Aspergillus indologenus CBS 114.80</name>
    <dbReference type="NCBI Taxonomy" id="1450541"/>
    <lineage>
        <taxon>Eukaryota</taxon>
        <taxon>Fungi</taxon>
        <taxon>Dikarya</taxon>
        <taxon>Ascomycota</taxon>
        <taxon>Pezizomycotina</taxon>
        <taxon>Eurotiomycetes</taxon>
        <taxon>Eurotiomycetidae</taxon>
        <taxon>Eurotiales</taxon>
        <taxon>Aspergillaceae</taxon>
        <taxon>Aspergillus</taxon>
        <taxon>Aspergillus subgen. Circumdati</taxon>
    </lineage>
</organism>
<evidence type="ECO:0000259" key="2">
    <source>
        <dbReference type="Pfam" id="PF09362"/>
    </source>
</evidence>
<accession>A0A2V5HZ73</accession>
<sequence>MMHRNMKFDVAIVTCLAIFTDVANAFWRLPCRGRSGVARIDPIMAPGIPSDHVHAVHGSGGFAMSANEASLKQSSCTSCAVTQDKSAYWAPALYFVHQNGDAELVNEVGGMLAYYLLNGENVTAFPENFRMMAGDTYLRDFPWPIPDPPQSEWSGNDLKQEALRQKAVGFNCLNYQKDPEPSLGRHFLPNKTYLDEHCTEGVRFELMFPSCWNGKDVDTPDHKSHLAYPSLVMDGECPKGFEHRLVSLFYESIWDTYAFKSKKGNFVLANGDPTGYGYHGDFMYGWDSQVLQQAVDTCTNMSGEVADCPIFKLQSDEKQDECRFSVPEALKNEDVNYHKGGLPNNVAIQSGPAYASPVRYITTTTAAAAAGGHGRPTPVYLDDLPTVGVGIDLGFLSAGLHVALPELTTSSTTTTAKAREPTAPPVAEGPPARPITSSITSTHTTFAAPFTAATSVTSVAQLPIPSASVVSGFSSVTVKPSLSASSSALPVLSTMATKSSVLLASVPASSSAVLAKPVVAPLAVPTGVTPAIPQPSLDMSSHLTSSSIDATSSLIPSAPVTSANLFAVSSPAPAPSSAAVQSSVLIPPASNQTPIVVTISSTSFVSPTPASFSATPRSSVMGVPFSSAASGVASSSAPLFHTPHTTVPTTQTIMSAAPLASPTSPSTDSTVTPWTSAKSSAPSTPLIKTASPVASTFAVAAKPPVSTTPSSPSAPLIKTATQISSASGTAPPPSAMASPSSPPTKAPPTASSTFAVVAKPAVTPSPATSVPLIKSTLASATPLAQPTVTTRSTSTALIKTPIAASSTLAMIPRPAGSSPDTDPASSLEYSFASADWEVITTWSPPLSTASADPASSTTIVYVEQEIIVLVDDHGVPIETQTGSLDTASKTSSSGGATSSRPPSKRGWYHHHAAHKHYRHGHSH</sequence>
<keyword evidence="4" id="KW-1185">Reference proteome</keyword>
<evidence type="ECO:0000313" key="3">
    <source>
        <dbReference type="EMBL" id="PYI29778.1"/>
    </source>
</evidence>
<dbReference type="Pfam" id="PF09362">
    <property type="entry name" value="DUF1996"/>
    <property type="match status" value="1"/>
</dbReference>
<feature type="region of interest" description="Disordered" evidence="1">
    <location>
        <begin position="879"/>
        <end position="908"/>
    </location>
</feature>
<evidence type="ECO:0000313" key="4">
    <source>
        <dbReference type="Proteomes" id="UP000248817"/>
    </source>
</evidence>